<keyword evidence="4" id="KW-0720">Serine protease</keyword>
<comment type="caution">
    <text evidence="8">The sequence shown here is derived from an EMBL/GenBank/DDBJ whole genome shotgun (WGS) entry which is preliminary data.</text>
</comment>
<dbReference type="InterPro" id="IPR036852">
    <property type="entry name" value="Peptidase_S8/S53_dom_sf"/>
</dbReference>
<dbReference type="InterPro" id="IPR010259">
    <property type="entry name" value="S8pro/Inhibitor_I9"/>
</dbReference>
<dbReference type="SUPFAM" id="SSF54897">
    <property type="entry name" value="Protease propeptides/inhibitors"/>
    <property type="match status" value="1"/>
</dbReference>
<dbReference type="OrthoDB" id="9798386at2"/>
<evidence type="ECO:0000256" key="2">
    <source>
        <dbReference type="ARBA" id="ARBA00022670"/>
    </source>
</evidence>
<feature type="domain" description="Inhibitor I9" evidence="7">
    <location>
        <begin position="76"/>
        <end position="121"/>
    </location>
</feature>
<dbReference type="SUPFAM" id="SSF52743">
    <property type="entry name" value="Subtilisin-like"/>
    <property type="match status" value="1"/>
</dbReference>
<evidence type="ECO:0000256" key="3">
    <source>
        <dbReference type="ARBA" id="ARBA00022801"/>
    </source>
</evidence>
<evidence type="ECO:0000259" key="7">
    <source>
        <dbReference type="Pfam" id="PF05922"/>
    </source>
</evidence>
<dbReference type="InterPro" id="IPR050131">
    <property type="entry name" value="Peptidase_S8_subtilisin-like"/>
</dbReference>
<dbReference type="CDD" id="cd04077">
    <property type="entry name" value="Peptidases_S8_PCSK9_ProteinaseK_like"/>
    <property type="match status" value="1"/>
</dbReference>
<reference evidence="8 9" key="1">
    <citation type="submission" date="2018-06" db="EMBL/GenBank/DDBJ databases">
        <title>Streptomyces reniochalinae sp. nov. and Streptomyces diacarnus sp. nov. from marine sponges.</title>
        <authorList>
            <person name="Li L."/>
        </authorList>
    </citation>
    <scope>NUCLEOTIDE SEQUENCE [LARGE SCALE GENOMIC DNA]</scope>
    <source>
        <strain evidence="8 9">LHW50302</strain>
    </source>
</reference>
<keyword evidence="2" id="KW-0645">Protease</keyword>
<evidence type="ECO:0000256" key="1">
    <source>
        <dbReference type="ARBA" id="ARBA00011073"/>
    </source>
</evidence>
<dbReference type="PRINTS" id="PR00723">
    <property type="entry name" value="SUBTILISIN"/>
</dbReference>
<feature type="domain" description="Peptidase S8/S53" evidence="6">
    <location>
        <begin position="159"/>
        <end position="385"/>
    </location>
</feature>
<evidence type="ECO:0000259" key="6">
    <source>
        <dbReference type="Pfam" id="PF00082"/>
    </source>
</evidence>
<proteinExistence type="inferred from homology"/>
<dbReference type="Gene3D" id="3.40.50.200">
    <property type="entry name" value="Peptidase S8/S53 domain"/>
    <property type="match status" value="1"/>
</dbReference>
<protein>
    <submittedName>
        <fullName evidence="8">S8 family peptidase</fullName>
    </submittedName>
</protein>
<dbReference type="PROSITE" id="PS51892">
    <property type="entry name" value="SUBTILASE"/>
    <property type="match status" value="1"/>
</dbReference>
<dbReference type="Proteomes" id="UP000253507">
    <property type="component" value="Unassembled WGS sequence"/>
</dbReference>
<evidence type="ECO:0000256" key="4">
    <source>
        <dbReference type="ARBA" id="ARBA00022825"/>
    </source>
</evidence>
<dbReference type="Gene3D" id="3.30.70.80">
    <property type="entry name" value="Peptidase S8 propeptide/proteinase inhibitor I9"/>
    <property type="match status" value="1"/>
</dbReference>
<dbReference type="EMBL" id="QOIM01000036">
    <property type="protein sequence ID" value="RCG17706.1"/>
    <property type="molecule type" value="Genomic_DNA"/>
</dbReference>
<evidence type="ECO:0000256" key="5">
    <source>
        <dbReference type="PROSITE-ProRule" id="PRU01240"/>
    </source>
</evidence>
<dbReference type="AlphaFoldDB" id="A0A367EHX4"/>
<sequence>MSSPGGAVQASSPAVRYTRTLTALAIGTLLGTSIAAAAPEPAHAAVGHVVNAGSVRAVSNSYLVVLDEGARPDVAAKYGARVQQRYDSALNGMLVHASAEQARRLAADPSVRLVEQNTRVHRPKRHRTVSQSEPTCGLDRIDQRTLPLDGSYSYPSEAGSDVDVYLVDSGIDYDHPDYAPRAKPGFDAFGGDGSDELGNGTFMAGIIGGTTYGVAKKTNLVSVKVLDAAGGGTIAGVLAGIDWVTEHASGPSVANFVIGLPPDDALDAAVRKSIASGVTYVLEAGADTDDVDNASPARVREGITVGSSDCQDAVATFSNYGTGLDLYAPGVDITSDRPGGGTTTDSGTTVSAAHVSGAAAIYLSRHPKAAPHEVAGALDDAAVDGVLTGVPSDGTPNKLLQIAR</sequence>
<organism evidence="8 9">
    <name type="scientific">Streptomyces reniochalinae</name>
    <dbReference type="NCBI Taxonomy" id="2250578"/>
    <lineage>
        <taxon>Bacteria</taxon>
        <taxon>Bacillati</taxon>
        <taxon>Actinomycetota</taxon>
        <taxon>Actinomycetes</taxon>
        <taxon>Kitasatosporales</taxon>
        <taxon>Streptomycetaceae</taxon>
        <taxon>Streptomyces</taxon>
    </lineage>
</organism>
<dbReference type="InterPro" id="IPR023827">
    <property type="entry name" value="Peptidase_S8_Asp-AS"/>
</dbReference>
<comment type="caution">
    <text evidence="5">Lacks conserved residue(s) required for the propagation of feature annotation.</text>
</comment>
<gene>
    <name evidence="8" type="ORF">DQ392_17610</name>
</gene>
<dbReference type="InterPro" id="IPR037045">
    <property type="entry name" value="S8pro/Inhibitor_I9_sf"/>
</dbReference>
<dbReference type="InterPro" id="IPR015500">
    <property type="entry name" value="Peptidase_S8_subtilisin-rel"/>
</dbReference>
<dbReference type="GO" id="GO:0006508">
    <property type="term" value="P:proteolysis"/>
    <property type="evidence" value="ECO:0007669"/>
    <property type="project" value="UniProtKB-KW"/>
</dbReference>
<dbReference type="Pfam" id="PF05922">
    <property type="entry name" value="Inhibitor_I9"/>
    <property type="match status" value="1"/>
</dbReference>
<keyword evidence="3" id="KW-0378">Hydrolase</keyword>
<dbReference type="InterPro" id="IPR000209">
    <property type="entry name" value="Peptidase_S8/S53_dom"/>
</dbReference>
<keyword evidence="9" id="KW-1185">Reference proteome</keyword>
<dbReference type="GO" id="GO:0004252">
    <property type="term" value="F:serine-type endopeptidase activity"/>
    <property type="evidence" value="ECO:0007669"/>
    <property type="project" value="InterPro"/>
</dbReference>
<dbReference type="GO" id="GO:0005615">
    <property type="term" value="C:extracellular space"/>
    <property type="evidence" value="ECO:0007669"/>
    <property type="project" value="TreeGrafter"/>
</dbReference>
<dbReference type="PANTHER" id="PTHR43806">
    <property type="entry name" value="PEPTIDASE S8"/>
    <property type="match status" value="1"/>
</dbReference>
<dbReference type="FunFam" id="3.40.50.200:FF:000016">
    <property type="entry name" value="Proprotein convertase subtilisin/kexin type 9"/>
    <property type="match status" value="1"/>
</dbReference>
<evidence type="ECO:0000313" key="8">
    <source>
        <dbReference type="EMBL" id="RCG17706.1"/>
    </source>
</evidence>
<evidence type="ECO:0000313" key="9">
    <source>
        <dbReference type="Proteomes" id="UP000253507"/>
    </source>
</evidence>
<name>A0A367EHX4_9ACTN</name>
<dbReference type="InterPro" id="IPR034193">
    <property type="entry name" value="PCSK9_ProteinaseK-like"/>
</dbReference>
<dbReference type="PROSITE" id="PS00136">
    <property type="entry name" value="SUBTILASE_ASP"/>
    <property type="match status" value="1"/>
</dbReference>
<comment type="similarity">
    <text evidence="1 5">Belongs to the peptidase S8 family.</text>
</comment>
<dbReference type="Pfam" id="PF00082">
    <property type="entry name" value="Peptidase_S8"/>
    <property type="match status" value="1"/>
</dbReference>
<accession>A0A367EHX4</accession>
<dbReference type="PANTHER" id="PTHR43806:SF11">
    <property type="entry name" value="CEREVISIN-RELATED"/>
    <property type="match status" value="1"/>
</dbReference>